<dbReference type="InterPro" id="IPR051176">
    <property type="entry name" value="Cent_Immune-Sig_Mod"/>
</dbReference>
<dbReference type="Gene3D" id="2.60.200.20">
    <property type="match status" value="1"/>
</dbReference>
<dbReference type="SUPFAM" id="SSF49879">
    <property type="entry name" value="SMAD/FHA domain"/>
    <property type="match status" value="1"/>
</dbReference>
<dbReference type="SMART" id="SM00240">
    <property type="entry name" value="FHA"/>
    <property type="match status" value="1"/>
</dbReference>
<dbReference type="OrthoDB" id="4096268at2759"/>
<dbReference type="EMBL" id="CP069028">
    <property type="protein sequence ID" value="QRC96593.1"/>
    <property type="molecule type" value="Genomic_DNA"/>
</dbReference>
<gene>
    <name evidence="3" type="ORF">JI435_014960</name>
</gene>
<dbReference type="PROSITE" id="PS50006">
    <property type="entry name" value="FHA_DOMAIN"/>
    <property type="match status" value="1"/>
</dbReference>
<feature type="region of interest" description="Disordered" evidence="1">
    <location>
        <begin position="140"/>
        <end position="171"/>
    </location>
</feature>
<dbReference type="InterPro" id="IPR000253">
    <property type="entry name" value="FHA_dom"/>
</dbReference>
<name>A0A7U2F0U2_PHANO</name>
<dbReference type="AlphaFoldDB" id="A0A7U2F0U2"/>
<evidence type="ECO:0000313" key="4">
    <source>
        <dbReference type="Proteomes" id="UP000663193"/>
    </source>
</evidence>
<proteinExistence type="predicted"/>
<reference evidence="4" key="1">
    <citation type="journal article" date="2021" name="BMC Genomics">
        <title>Chromosome-level genome assembly and manually-curated proteome of model necrotroph Parastagonospora nodorum Sn15 reveals a genome-wide trove of candidate effector homologs, and redundancy of virulence-related functions within an accessory chromosome.</title>
        <authorList>
            <person name="Bertazzoni S."/>
            <person name="Jones D.A.B."/>
            <person name="Phan H.T."/>
            <person name="Tan K.-C."/>
            <person name="Hane J.K."/>
        </authorList>
    </citation>
    <scope>NUCLEOTIDE SEQUENCE [LARGE SCALE GENOMIC DNA]</scope>
    <source>
        <strain evidence="4">SN15 / ATCC MYA-4574 / FGSC 10173)</strain>
    </source>
</reference>
<dbReference type="Proteomes" id="UP000663193">
    <property type="component" value="Chromosome 6"/>
</dbReference>
<keyword evidence="4" id="KW-1185">Reference proteome</keyword>
<evidence type="ECO:0000259" key="2">
    <source>
        <dbReference type="PROSITE" id="PS50006"/>
    </source>
</evidence>
<dbReference type="VEuPathDB" id="FungiDB:JI435_014960"/>
<sequence>MSDTFRVILRDVDGFEGFSSRQFDLALNAKFPIGRASKNTAKQDLMPASNNAYIDSPVISRNHAVFTAHADSGTPQVFVTDLGSMHGTMVNGERLPTHMPKQLASGDKLQFGIDVNRNEEFFVARKYEFEARLDREPVPFSMGFTVPDSDGEDIDDSESEASDSEQPDTTMMGEDFIVADDDDDEEPPTVTDIHSMRETISGAAEDTAFANQLYLDVTGGVGYSSSDDQDDDIEDFNTEASVMGDSMAAYDSDFDGRSFEPEASPVSAERLTEKRATTTLAPMQSQAPTHSSFSPQSRIDVNSGFEELPGMNAPQQGFESVFTHSYPPALPPRPAAEPSNRPPWHSAEYPAYPAYLDTSADRPAPFSPLQVSLSGAPLNAADLVVEDNSANNVPSSDRIQTPPSMQQSDTTTASTPPPNRRTKVSIGEIVEDQPPTPESLNGMKRKADVLEEVEGITAPTISLVPEHTPTTEASLPVSGTADRDIAETAAIIASRPKKQPRSILRKINTTAKYLGIGAAGAAGALAVLSALPDAFFV</sequence>
<protein>
    <recommendedName>
        <fullName evidence="2">FHA domain-containing protein</fullName>
    </recommendedName>
</protein>
<feature type="domain" description="FHA" evidence="2">
    <location>
        <begin position="31"/>
        <end position="95"/>
    </location>
</feature>
<feature type="compositionally biased region" description="Polar residues" evidence="1">
    <location>
        <begin position="389"/>
        <end position="414"/>
    </location>
</feature>
<evidence type="ECO:0000256" key="1">
    <source>
        <dbReference type="SAM" id="MobiDB-lite"/>
    </source>
</evidence>
<dbReference type="PANTHER" id="PTHR15715">
    <property type="entry name" value="CENTROSOMAL PROTEIN OF 170 KDA"/>
    <property type="match status" value="1"/>
</dbReference>
<dbReference type="Pfam" id="PF00498">
    <property type="entry name" value="FHA"/>
    <property type="match status" value="1"/>
</dbReference>
<feature type="compositionally biased region" description="Acidic residues" evidence="1">
    <location>
        <begin position="149"/>
        <end position="166"/>
    </location>
</feature>
<accession>A0A7U2F0U2</accession>
<evidence type="ECO:0000313" key="3">
    <source>
        <dbReference type="EMBL" id="QRC96593.1"/>
    </source>
</evidence>
<dbReference type="PANTHER" id="PTHR15715:SF37">
    <property type="entry name" value="LD47843P"/>
    <property type="match status" value="1"/>
</dbReference>
<feature type="region of interest" description="Disordered" evidence="1">
    <location>
        <begin position="389"/>
        <end position="441"/>
    </location>
</feature>
<dbReference type="InterPro" id="IPR008984">
    <property type="entry name" value="SMAD_FHA_dom_sf"/>
</dbReference>
<organism evidence="3 4">
    <name type="scientific">Phaeosphaeria nodorum (strain SN15 / ATCC MYA-4574 / FGSC 10173)</name>
    <name type="common">Glume blotch fungus</name>
    <name type="synonym">Parastagonospora nodorum</name>
    <dbReference type="NCBI Taxonomy" id="321614"/>
    <lineage>
        <taxon>Eukaryota</taxon>
        <taxon>Fungi</taxon>
        <taxon>Dikarya</taxon>
        <taxon>Ascomycota</taxon>
        <taxon>Pezizomycotina</taxon>
        <taxon>Dothideomycetes</taxon>
        <taxon>Pleosporomycetidae</taxon>
        <taxon>Pleosporales</taxon>
        <taxon>Pleosporineae</taxon>
        <taxon>Phaeosphaeriaceae</taxon>
        <taxon>Parastagonospora</taxon>
    </lineage>
</organism>